<reference evidence="3" key="1">
    <citation type="submission" date="2015-07" db="EMBL/GenBank/DDBJ databases">
        <authorList>
            <consortium name="Consortium for Microbial Forensics and Genomics (microFORGE)"/>
            <person name="Knight B.M."/>
            <person name="Roberts D.P."/>
            <person name="Lin D."/>
            <person name="Hari K."/>
            <person name="Fletcher J."/>
            <person name="Melcher U."/>
            <person name="Blagden T."/>
            <person name="Winegar R.A."/>
        </authorList>
    </citation>
    <scope>NUCLEOTIDE SEQUENCE [LARGE SCALE GENOMIC DNA]</scope>
    <source>
        <strain evidence="3">DSM 23493</strain>
    </source>
</reference>
<feature type="transmembrane region" description="Helical" evidence="1">
    <location>
        <begin position="128"/>
        <end position="150"/>
    </location>
</feature>
<name>A0A0K9FAR0_9BACI</name>
<organism evidence="2 3">
    <name type="scientific">Lysinibacillus xylanilyticus</name>
    <dbReference type="NCBI Taxonomy" id="582475"/>
    <lineage>
        <taxon>Bacteria</taxon>
        <taxon>Bacillati</taxon>
        <taxon>Bacillota</taxon>
        <taxon>Bacilli</taxon>
        <taxon>Bacillales</taxon>
        <taxon>Bacillaceae</taxon>
        <taxon>Lysinibacillus</taxon>
    </lineage>
</organism>
<dbReference type="EMBL" id="LFXJ01000005">
    <property type="protein sequence ID" value="KMY31515.1"/>
    <property type="molecule type" value="Genomic_DNA"/>
</dbReference>
<evidence type="ECO:0000313" key="2">
    <source>
        <dbReference type="EMBL" id="KMY31515.1"/>
    </source>
</evidence>
<proteinExistence type="predicted"/>
<feature type="transmembrane region" description="Helical" evidence="1">
    <location>
        <begin position="22"/>
        <end position="42"/>
    </location>
</feature>
<evidence type="ECO:0000256" key="1">
    <source>
        <dbReference type="SAM" id="Phobius"/>
    </source>
</evidence>
<dbReference type="Proteomes" id="UP000037326">
    <property type="component" value="Unassembled WGS sequence"/>
</dbReference>
<keyword evidence="1" id="KW-0812">Transmembrane</keyword>
<dbReference type="AlphaFoldDB" id="A0A0K9FAR0"/>
<feature type="transmembrane region" description="Helical" evidence="1">
    <location>
        <begin position="88"/>
        <end position="107"/>
    </location>
</feature>
<gene>
    <name evidence="2" type="ORF">ACZ11_04605</name>
</gene>
<dbReference type="RefSeq" id="WP_049664135.1">
    <property type="nucleotide sequence ID" value="NZ_LFXJ01000005.1"/>
</dbReference>
<comment type="caution">
    <text evidence="2">The sequence shown here is derived from an EMBL/GenBank/DDBJ whole genome shotgun (WGS) entry which is preliminary data.</text>
</comment>
<dbReference type="OrthoDB" id="2639582at2"/>
<dbReference type="PATRIC" id="fig|582475.4.peg.345"/>
<dbReference type="GeneID" id="96597581"/>
<accession>A0A0K9FAR0</accession>
<feature type="transmembrane region" description="Helical" evidence="1">
    <location>
        <begin position="54"/>
        <end position="76"/>
    </location>
</feature>
<evidence type="ECO:0000313" key="3">
    <source>
        <dbReference type="Proteomes" id="UP000037326"/>
    </source>
</evidence>
<protein>
    <submittedName>
        <fullName evidence="2">Uncharacterized protein</fullName>
    </submittedName>
</protein>
<keyword evidence="1" id="KW-1133">Transmembrane helix</keyword>
<keyword evidence="1" id="KW-0472">Membrane</keyword>
<sequence>MENLYEPSLTSNDVDRTRSYEISHLFFVAMFGGILAITSLGIQNARWLKIEKKHIQLLIIISFVLIIAKLAVVYAIGQQIIAIDKKSIIFVDRLFGIACFFIFFVFLNKPYKAHLAVDGEPESLRKSGFIAFIDSSLLDALVTIFLLALLEWR</sequence>